<dbReference type="EMBL" id="GG738883">
    <property type="protein sequence ID" value="EFC41814.1"/>
    <property type="molecule type" value="Genomic_DNA"/>
</dbReference>
<dbReference type="AlphaFoldDB" id="D2VMW7"/>
<name>D2VMW7_NAEGR</name>
<dbReference type="VEuPathDB" id="AmoebaDB:NAEGRDRAFT_70286"/>
<evidence type="ECO:0000256" key="2">
    <source>
        <dbReference type="SAM" id="Phobius"/>
    </source>
</evidence>
<evidence type="ECO:0000256" key="1">
    <source>
        <dbReference type="SAM" id="MobiDB-lite"/>
    </source>
</evidence>
<keyword evidence="2" id="KW-0472">Membrane</keyword>
<evidence type="ECO:0000313" key="3">
    <source>
        <dbReference type="EMBL" id="EFC41814.1"/>
    </source>
</evidence>
<protein>
    <submittedName>
        <fullName evidence="3">Predicted protein</fullName>
    </submittedName>
</protein>
<feature type="compositionally biased region" description="Low complexity" evidence="1">
    <location>
        <begin position="227"/>
        <end position="236"/>
    </location>
</feature>
<feature type="transmembrane region" description="Helical" evidence="2">
    <location>
        <begin position="192"/>
        <end position="215"/>
    </location>
</feature>
<keyword evidence="2" id="KW-0812">Transmembrane</keyword>
<dbReference type="Proteomes" id="UP000006671">
    <property type="component" value="Unassembled WGS sequence"/>
</dbReference>
<evidence type="ECO:0000313" key="4">
    <source>
        <dbReference type="Proteomes" id="UP000006671"/>
    </source>
</evidence>
<dbReference type="InParanoid" id="D2VMW7"/>
<dbReference type="GeneID" id="8851496"/>
<sequence>MIIFIPSFRRSIKNPAYYLCILGLVFLVLAIVYSVYFSSNYADLQPKAAICSVFDANTKRRICSEADCQLVKKFNVNSYKLPTRANIHYSETKKMDHKFTISEQDIGQESPVECIAGMTTCYEPGWDVNSNLNEWIRRISTNMVTTDKEQALNMVQSLTNSTADTFWNCYERFEILNWYLSDFPFLLPTTDLILICVFYPLSILVFSVAIIFIWWRVAVARKNRAPTTTETSNSKVNSKKKQSKTKSSEKQPLVINAQPNNESNMARTNGNSMV</sequence>
<organism evidence="4">
    <name type="scientific">Naegleria gruberi</name>
    <name type="common">Amoeba</name>
    <dbReference type="NCBI Taxonomy" id="5762"/>
    <lineage>
        <taxon>Eukaryota</taxon>
        <taxon>Discoba</taxon>
        <taxon>Heterolobosea</taxon>
        <taxon>Tetramitia</taxon>
        <taxon>Eutetramitia</taxon>
        <taxon>Vahlkampfiidae</taxon>
        <taxon>Naegleria</taxon>
    </lineage>
</organism>
<keyword evidence="2" id="KW-1133">Transmembrane helix</keyword>
<accession>D2VMW7</accession>
<feature type="transmembrane region" description="Helical" evidence="2">
    <location>
        <begin position="16"/>
        <end position="36"/>
    </location>
</feature>
<keyword evidence="4" id="KW-1185">Reference proteome</keyword>
<gene>
    <name evidence="3" type="ORF">NAEGRDRAFT_70286</name>
</gene>
<feature type="region of interest" description="Disordered" evidence="1">
    <location>
        <begin position="226"/>
        <end position="274"/>
    </location>
</feature>
<reference evidence="3 4" key="1">
    <citation type="journal article" date="2010" name="Cell">
        <title>The genome of Naegleria gruberi illuminates early eukaryotic versatility.</title>
        <authorList>
            <person name="Fritz-Laylin L.K."/>
            <person name="Prochnik S.E."/>
            <person name="Ginger M.L."/>
            <person name="Dacks J.B."/>
            <person name="Carpenter M.L."/>
            <person name="Field M.C."/>
            <person name="Kuo A."/>
            <person name="Paredez A."/>
            <person name="Chapman J."/>
            <person name="Pham J."/>
            <person name="Shu S."/>
            <person name="Neupane R."/>
            <person name="Cipriano M."/>
            <person name="Mancuso J."/>
            <person name="Tu H."/>
            <person name="Salamov A."/>
            <person name="Lindquist E."/>
            <person name="Shapiro H."/>
            <person name="Lucas S."/>
            <person name="Grigoriev I.V."/>
            <person name="Cande W.Z."/>
            <person name="Fulton C."/>
            <person name="Rokhsar D.S."/>
            <person name="Dawson S.C."/>
        </authorList>
    </citation>
    <scope>NUCLEOTIDE SEQUENCE [LARGE SCALE GENOMIC DNA]</scope>
    <source>
        <strain evidence="3 4">NEG-M</strain>
    </source>
</reference>
<dbReference type="KEGG" id="ngr:NAEGRDRAFT_70286"/>
<proteinExistence type="predicted"/>
<dbReference type="RefSeq" id="XP_002674558.1">
    <property type="nucleotide sequence ID" value="XM_002674512.1"/>
</dbReference>
<dbReference type="OMA" id="NEWIRRI"/>
<feature type="compositionally biased region" description="Polar residues" evidence="1">
    <location>
        <begin position="257"/>
        <end position="274"/>
    </location>
</feature>